<dbReference type="GO" id="GO:0005634">
    <property type="term" value="C:nucleus"/>
    <property type="evidence" value="ECO:0007669"/>
    <property type="project" value="TreeGrafter"/>
</dbReference>
<dbReference type="GO" id="GO:0003677">
    <property type="term" value="F:DNA binding"/>
    <property type="evidence" value="ECO:0007669"/>
    <property type="project" value="UniProtKB-KW"/>
</dbReference>
<dbReference type="PANTHER" id="PTHR19303">
    <property type="entry name" value="TRANSPOSON"/>
    <property type="match status" value="1"/>
</dbReference>
<feature type="domain" description="HTH CENPB-type" evidence="2">
    <location>
        <begin position="101"/>
        <end position="174"/>
    </location>
</feature>
<dbReference type="VEuPathDB" id="FungiDB:H257_06966"/>
<dbReference type="Gene3D" id="1.10.10.60">
    <property type="entry name" value="Homeodomain-like"/>
    <property type="match status" value="1"/>
</dbReference>
<dbReference type="EMBL" id="QUSZ01004530">
    <property type="protein sequence ID" value="RHY13833.1"/>
    <property type="molecule type" value="Genomic_DNA"/>
</dbReference>
<dbReference type="PANTHER" id="PTHR19303:SF57">
    <property type="entry name" value="HTH CENPB-TYPE DOMAIN-CONTAINING PROTEIN"/>
    <property type="match status" value="1"/>
</dbReference>
<dbReference type="Pfam" id="PF03221">
    <property type="entry name" value="HTH_Tnp_Tc5"/>
    <property type="match status" value="1"/>
</dbReference>
<dbReference type="SUPFAM" id="SSF46689">
    <property type="entry name" value="Homeodomain-like"/>
    <property type="match status" value="1"/>
</dbReference>
<evidence type="ECO:0000256" key="1">
    <source>
        <dbReference type="ARBA" id="ARBA00023125"/>
    </source>
</evidence>
<protein>
    <recommendedName>
        <fullName evidence="2">HTH CENPB-type domain-containing protein</fullName>
    </recommendedName>
</protein>
<reference evidence="3 4" key="1">
    <citation type="submission" date="2018-08" db="EMBL/GenBank/DDBJ databases">
        <title>Aphanomyces genome sequencing and annotation.</title>
        <authorList>
            <person name="Minardi D."/>
            <person name="Oidtmann B."/>
            <person name="Van Der Giezen M."/>
            <person name="Studholme D.J."/>
        </authorList>
    </citation>
    <scope>NUCLEOTIDE SEQUENCE [LARGE SCALE GENOMIC DNA]</scope>
    <source>
        <strain evidence="3 4">Kv</strain>
    </source>
</reference>
<dbReference type="VEuPathDB" id="FungiDB:H257_13740"/>
<dbReference type="Proteomes" id="UP000265427">
    <property type="component" value="Unassembled WGS sequence"/>
</dbReference>
<evidence type="ECO:0000313" key="4">
    <source>
        <dbReference type="Proteomes" id="UP000265427"/>
    </source>
</evidence>
<sequence length="563" mass="64802">MEELEDVPPRRTPRGRPALTFGSKKRIKKFKNVHVAYKKKQVVIDCVDSDGMARTLDVHFSRLHGTARESARKKVYKWLQQRELIRDKAANPRTAQHKCARDIGMATTLSREAEEQLARWVANMRKDGVPVTPQMLQLMALEMAIDLGLDEDMFQASWHWMKGFKKRFGLALRARTRTGQDTQGDGEAALEAFSARVESIMEREGIDVVYNADQTGVNYEYLPAKTINARGENTVWIKCGGKTKDRATAMLLADSTGKKYPLFLVLKTTASKIKAVVQDNLKVRQGFGKTVWKQVEPLQDRFQCRLYGNPTAWWNSSISVAFLKYHFAERPDRATKKVMLLWDDFSAHFTDEVVACAEELNVVLEKVPPRFTWICQPADVAWIRPMKSRLRKYWIEMIRRQVRTNKSQQTTFKLVAPSRTTIVQWITQVWNDLPQSIILNGFGKCRLIQPVVDVGGVESDEVDEEMLVHLKRVLSAREYGYAVRHRKDHTRLVIKQRRICFLWNNQSFNIHWYKEPASIANQGIVHVQASDSETPVSIPDFLDISQELSKSHPYYSAYNIALE</sequence>
<dbReference type="SMART" id="SM00674">
    <property type="entry name" value="CENPB"/>
    <property type="match status" value="1"/>
</dbReference>
<gene>
    <name evidence="3" type="ORF">DYB36_009534</name>
</gene>
<dbReference type="InterPro" id="IPR009057">
    <property type="entry name" value="Homeodomain-like_sf"/>
</dbReference>
<proteinExistence type="predicted"/>
<keyword evidence="1" id="KW-0238">DNA-binding</keyword>
<dbReference type="AlphaFoldDB" id="A0A397B3Y9"/>
<accession>A0A397B3Y9</accession>
<evidence type="ECO:0000259" key="2">
    <source>
        <dbReference type="PROSITE" id="PS51253"/>
    </source>
</evidence>
<name>A0A397B3Y9_APHAT</name>
<dbReference type="InterPro" id="IPR004875">
    <property type="entry name" value="DDE_SF_endonuclease_dom"/>
</dbReference>
<dbReference type="Pfam" id="PF03184">
    <property type="entry name" value="DDE_1"/>
    <property type="match status" value="1"/>
</dbReference>
<evidence type="ECO:0000313" key="3">
    <source>
        <dbReference type="EMBL" id="RHY13833.1"/>
    </source>
</evidence>
<dbReference type="InterPro" id="IPR050863">
    <property type="entry name" value="CenT-Element_Derived"/>
</dbReference>
<dbReference type="InterPro" id="IPR006600">
    <property type="entry name" value="HTH_CenpB_DNA-bd_dom"/>
</dbReference>
<dbReference type="PROSITE" id="PS51253">
    <property type="entry name" value="HTH_CENPB"/>
    <property type="match status" value="1"/>
</dbReference>
<comment type="caution">
    <text evidence="3">The sequence shown here is derived from an EMBL/GenBank/DDBJ whole genome shotgun (WGS) entry which is preliminary data.</text>
</comment>
<organism evidence="3 4">
    <name type="scientific">Aphanomyces astaci</name>
    <name type="common">Crayfish plague agent</name>
    <dbReference type="NCBI Taxonomy" id="112090"/>
    <lineage>
        <taxon>Eukaryota</taxon>
        <taxon>Sar</taxon>
        <taxon>Stramenopiles</taxon>
        <taxon>Oomycota</taxon>
        <taxon>Saprolegniomycetes</taxon>
        <taxon>Saprolegniales</taxon>
        <taxon>Verrucalvaceae</taxon>
        <taxon>Aphanomyces</taxon>
    </lineage>
</organism>